<gene>
    <name evidence="2" type="ORF">L486_06781</name>
</gene>
<dbReference type="Proteomes" id="UP000092583">
    <property type="component" value="Unassembled WGS sequence"/>
</dbReference>
<keyword evidence="3" id="KW-1185">Reference proteome</keyword>
<evidence type="ECO:0000313" key="3">
    <source>
        <dbReference type="Proteomes" id="UP000092583"/>
    </source>
</evidence>
<dbReference type="AlphaFoldDB" id="A0A1B9IKX6"/>
<proteinExistence type="predicted"/>
<protein>
    <submittedName>
        <fullName evidence="2">Uncharacterized protein</fullName>
    </submittedName>
</protein>
<reference evidence="2 3" key="1">
    <citation type="submission" date="2013-07" db="EMBL/GenBank/DDBJ databases">
        <title>The Genome Sequence of Kwoniella mangroviensis CBS10435.</title>
        <authorList>
            <consortium name="The Broad Institute Genome Sequencing Platform"/>
            <person name="Cuomo C."/>
            <person name="Litvintseva A."/>
            <person name="Chen Y."/>
            <person name="Heitman J."/>
            <person name="Sun S."/>
            <person name="Springer D."/>
            <person name="Dromer F."/>
            <person name="Young S.K."/>
            <person name="Zeng Q."/>
            <person name="Gargeya S."/>
            <person name="Fitzgerald M."/>
            <person name="Abouelleil A."/>
            <person name="Alvarado L."/>
            <person name="Berlin A.M."/>
            <person name="Chapman S.B."/>
            <person name="Dewar J."/>
            <person name="Goldberg J."/>
            <person name="Griggs A."/>
            <person name="Gujja S."/>
            <person name="Hansen M."/>
            <person name="Howarth C."/>
            <person name="Imamovic A."/>
            <person name="Larimer J."/>
            <person name="McCowan C."/>
            <person name="Murphy C."/>
            <person name="Pearson M."/>
            <person name="Priest M."/>
            <person name="Roberts A."/>
            <person name="Saif S."/>
            <person name="Shea T."/>
            <person name="Sykes S."/>
            <person name="Wortman J."/>
            <person name="Nusbaum C."/>
            <person name="Birren B."/>
        </authorList>
    </citation>
    <scope>NUCLEOTIDE SEQUENCE [LARGE SCALE GENOMIC DNA]</scope>
    <source>
        <strain evidence="2 3">CBS 10435</strain>
    </source>
</reference>
<evidence type="ECO:0000256" key="1">
    <source>
        <dbReference type="SAM" id="MobiDB-lite"/>
    </source>
</evidence>
<name>A0A1B9IKX6_9TREE</name>
<feature type="region of interest" description="Disordered" evidence="1">
    <location>
        <begin position="354"/>
        <end position="401"/>
    </location>
</feature>
<reference evidence="3" key="2">
    <citation type="submission" date="2013-12" db="EMBL/GenBank/DDBJ databases">
        <title>Evolution of pathogenesis and genome organization in the Tremellales.</title>
        <authorList>
            <person name="Cuomo C."/>
            <person name="Litvintseva A."/>
            <person name="Heitman J."/>
            <person name="Chen Y."/>
            <person name="Sun S."/>
            <person name="Springer D."/>
            <person name="Dromer F."/>
            <person name="Young S."/>
            <person name="Zeng Q."/>
            <person name="Chapman S."/>
            <person name="Gujja S."/>
            <person name="Saif S."/>
            <person name="Birren B."/>
        </authorList>
    </citation>
    <scope>NUCLEOTIDE SEQUENCE [LARGE SCALE GENOMIC DNA]</scope>
    <source>
        <strain evidence="3">CBS 10435</strain>
    </source>
</reference>
<organism evidence="2 3">
    <name type="scientific">Kwoniella mangroviensis CBS 10435</name>
    <dbReference type="NCBI Taxonomy" id="1331196"/>
    <lineage>
        <taxon>Eukaryota</taxon>
        <taxon>Fungi</taxon>
        <taxon>Dikarya</taxon>
        <taxon>Basidiomycota</taxon>
        <taxon>Agaricomycotina</taxon>
        <taxon>Tremellomycetes</taxon>
        <taxon>Tremellales</taxon>
        <taxon>Cryptococcaceae</taxon>
        <taxon>Kwoniella</taxon>
    </lineage>
</organism>
<dbReference type="OrthoDB" id="2571873at2759"/>
<feature type="region of interest" description="Disordered" evidence="1">
    <location>
        <begin position="33"/>
        <end position="53"/>
    </location>
</feature>
<accession>A0A1B9IKX6</accession>
<evidence type="ECO:0000313" key="2">
    <source>
        <dbReference type="EMBL" id="OCF56024.1"/>
    </source>
</evidence>
<sequence>MTCVMTTTPAQASATMFSHPALLTGLASPPLTPISPTTITTKRNSLHASPKLQPPEPSYVMLRAHHAYALKYTIAKLRWEQVNNLYLPGQDAHWNHNEMINKLEKELHNVEEAQKGLDQFPNCFAPIAFPKAHGPLTREKFEENKKIELEKETRINEELEKVFPFLKRLFIGPMTKMQAKRDFLLREQLKDNDLEDISMLIPTENKKKLMAQQEKKQANHPTNRKSYEQQRYEKEKQKVAAHLELLAKQKKEQEEKEPPRKPLGPLTKEEWIATLPVYGPKTYDEVMLPSQREQRHNIISWLQRPWGTYNEKASKAMEALVELAKESLEEEKVLREKLRKRKEELKKVELIKALEAKKAEEEEKKNAQEDGQGEEGKKAEQKDEGHKAGEEPAKVAEAKKE</sequence>
<feature type="region of interest" description="Disordered" evidence="1">
    <location>
        <begin position="208"/>
        <end position="233"/>
    </location>
</feature>
<dbReference type="EMBL" id="KI669465">
    <property type="protein sequence ID" value="OCF56024.1"/>
    <property type="molecule type" value="Genomic_DNA"/>
</dbReference>